<protein>
    <submittedName>
        <fullName evidence="1">Uncharacterized protein</fullName>
    </submittedName>
</protein>
<organism evidence="1 2">
    <name type="scientific">Polyangium fumosum</name>
    <dbReference type="NCBI Taxonomy" id="889272"/>
    <lineage>
        <taxon>Bacteria</taxon>
        <taxon>Pseudomonadati</taxon>
        <taxon>Myxococcota</taxon>
        <taxon>Polyangia</taxon>
        <taxon>Polyangiales</taxon>
        <taxon>Polyangiaceae</taxon>
        <taxon>Polyangium</taxon>
    </lineage>
</organism>
<comment type="caution">
    <text evidence="1">The sequence shown here is derived from an EMBL/GenBank/DDBJ whole genome shotgun (WGS) entry which is preliminary data.</text>
</comment>
<dbReference type="RefSeq" id="WP_136934743.1">
    <property type="nucleotide sequence ID" value="NZ_SSMQ01000070.1"/>
</dbReference>
<name>A0A4U1IV58_9BACT</name>
<accession>A0A4U1IV58</accession>
<gene>
    <name evidence="1" type="ORF">E8A74_41865</name>
</gene>
<dbReference type="EMBL" id="SSMQ01000070">
    <property type="protein sequence ID" value="TKC98322.1"/>
    <property type="molecule type" value="Genomic_DNA"/>
</dbReference>
<evidence type="ECO:0000313" key="2">
    <source>
        <dbReference type="Proteomes" id="UP000309215"/>
    </source>
</evidence>
<dbReference type="OrthoDB" id="9850651at2"/>
<sequence length="144" mass="14981">MKQMLGTNVALLFVVGTALPLLPGTARAMEGLTIEMGQKGQFLHGALLGIPVVYTCPKGSTSTSLLVQLSQGSGSEVVDGFAVEDALECDGEPTETLILVMPTSTSPFRRSKDIVVDVNLSACDDVSLTCGDVSAGPVVLSLRR</sequence>
<reference evidence="1 2" key="1">
    <citation type="submission" date="2019-04" db="EMBL/GenBank/DDBJ databases">
        <authorList>
            <person name="Li Y."/>
            <person name="Wang J."/>
        </authorList>
    </citation>
    <scope>NUCLEOTIDE SEQUENCE [LARGE SCALE GENOMIC DNA]</scope>
    <source>
        <strain evidence="1 2">DSM 14668</strain>
    </source>
</reference>
<evidence type="ECO:0000313" key="1">
    <source>
        <dbReference type="EMBL" id="TKC98322.1"/>
    </source>
</evidence>
<keyword evidence="2" id="KW-1185">Reference proteome</keyword>
<dbReference type="AlphaFoldDB" id="A0A4U1IV58"/>
<proteinExistence type="predicted"/>
<dbReference type="Proteomes" id="UP000309215">
    <property type="component" value="Unassembled WGS sequence"/>
</dbReference>